<dbReference type="InterPro" id="IPR013783">
    <property type="entry name" value="Ig-like_fold"/>
</dbReference>
<protein>
    <recommendedName>
        <fullName evidence="3">Fibronectin type-III domain-containing protein</fullName>
    </recommendedName>
</protein>
<evidence type="ECO:0008006" key="3">
    <source>
        <dbReference type="Google" id="ProtNLM"/>
    </source>
</evidence>
<evidence type="ECO:0000313" key="1">
    <source>
        <dbReference type="EMBL" id="KGQ60826.1"/>
    </source>
</evidence>
<organism evidence="1 2">
    <name type="scientific">Gallibacterium anatis 4895</name>
    <dbReference type="NCBI Taxonomy" id="1396510"/>
    <lineage>
        <taxon>Bacteria</taxon>
        <taxon>Pseudomonadati</taxon>
        <taxon>Pseudomonadota</taxon>
        <taxon>Gammaproteobacteria</taxon>
        <taxon>Pasteurellales</taxon>
        <taxon>Pasteurellaceae</taxon>
        <taxon>Gallibacterium</taxon>
    </lineage>
</organism>
<dbReference type="AlphaFoldDB" id="A0A0A2ZUU2"/>
<dbReference type="EMBL" id="JPJQ01000041">
    <property type="protein sequence ID" value="KGQ60826.1"/>
    <property type="molecule type" value="Genomic_DNA"/>
</dbReference>
<comment type="caution">
    <text evidence="1">The sequence shown here is derived from an EMBL/GenBank/DDBJ whole genome shotgun (WGS) entry which is preliminary data.</text>
</comment>
<sequence length="512" mass="54998">MTGSIKKRQQASIPSVPNNLPADMRAFLTSMRTALTVLQGDGNKNAELDRAVTLRELQDQVVNINPQAVIASLSNAGKCGSGSVKGDIDLFGITVAPPSQPTGVRVDIALNTAILSWDPANYGGHSHTEIFRQVTNLNAKGEPVDPPRFDEAKLIHGTSSSSVFVEPADSNKGYYYWVRHVNIRGSKSPLNSTEGVFGKNELQLDGGVIKPKTVSGTSIMDDAIETEHLAANSVTSGKILAGSVGTNHLIAGSIVGDHIAAGAITGGKIAANTIDGGKIVAGTYIRSPIIDAGIINASTINGGTINGGTINGVEINSSKLNAATGDFSGSVVTRNVFGEIVLKESSPFIKFRSTGKRISGGLRRFEWSYRSEYKDNNSHSTVERSEILDTAYDEYVAEWAIDVGPFSFETVINMSVDTADLDYDTTRTRYRERLPKKVSQVKCTISPTQENVLGSSYALLRTGTKYRITYSAILLRLIVFGGGKYGPSGDPDFTRYGAKCKFNVQLQKRLDY</sequence>
<dbReference type="Proteomes" id="UP000030554">
    <property type="component" value="Unassembled WGS sequence"/>
</dbReference>
<gene>
    <name evidence="1" type="ORF">IO48_09195</name>
</gene>
<name>A0A0A2ZUU2_9PAST</name>
<evidence type="ECO:0000313" key="2">
    <source>
        <dbReference type="Proteomes" id="UP000030554"/>
    </source>
</evidence>
<dbReference type="Gene3D" id="2.60.40.10">
    <property type="entry name" value="Immunoglobulins"/>
    <property type="match status" value="1"/>
</dbReference>
<reference evidence="1 2" key="1">
    <citation type="submission" date="2014-07" db="EMBL/GenBank/DDBJ databases">
        <title>Chaperone-usher fimbriae in a diverse selection of Gallibacterium genomes.</title>
        <authorList>
            <person name="Kudirkiene E."/>
            <person name="Bager R.J."/>
            <person name="Johnson T.J."/>
            <person name="Bojesen A.M."/>
        </authorList>
    </citation>
    <scope>NUCLEOTIDE SEQUENCE [LARGE SCALE GENOMIC DNA]</scope>
    <source>
        <strain evidence="1 2">4895</strain>
    </source>
</reference>
<dbReference type="InterPro" id="IPR036116">
    <property type="entry name" value="FN3_sf"/>
</dbReference>
<dbReference type="RefSeq" id="WP_039164119.1">
    <property type="nucleotide sequence ID" value="NZ_JPJQ01000041.1"/>
</dbReference>
<accession>A0A0A2ZUU2</accession>
<dbReference type="SUPFAM" id="SSF49265">
    <property type="entry name" value="Fibronectin type III"/>
    <property type="match status" value="1"/>
</dbReference>
<proteinExistence type="predicted"/>